<organism evidence="2 3">
    <name type="scientific">Aureobasidium melanogenum</name>
    <name type="common">Aureobasidium pullulans var. melanogenum</name>
    <dbReference type="NCBI Taxonomy" id="46634"/>
    <lineage>
        <taxon>Eukaryota</taxon>
        <taxon>Fungi</taxon>
        <taxon>Dikarya</taxon>
        <taxon>Ascomycota</taxon>
        <taxon>Pezizomycotina</taxon>
        <taxon>Dothideomycetes</taxon>
        <taxon>Dothideomycetidae</taxon>
        <taxon>Dothideales</taxon>
        <taxon>Saccotheciaceae</taxon>
        <taxon>Aureobasidium</taxon>
    </lineage>
</organism>
<feature type="region of interest" description="Disordered" evidence="1">
    <location>
        <begin position="606"/>
        <end position="625"/>
    </location>
</feature>
<gene>
    <name evidence="2" type="ORF">KCV03_g141</name>
</gene>
<evidence type="ECO:0000256" key="1">
    <source>
        <dbReference type="SAM" id="MobiDB-lite"/>
    </source>
</evidence>
<reference evidence="2" key="2">
    <citation type="submission" date="2021-08" db="EMBL/GenBank/DDBJ databases">
        <authorList>
            <person name="Gostincar C."/>
            <person name="Sun X."/>
            <person name="Song Z."/>
            <person name="Gunde-Cimerman N."/>
        </authorList>
    </citation>
    <scope>NUCLEOTIDE SEQUENCE</scope>
    <source>
        <strain evidence="2">EXF-8016</strain>
    </source>
</reference>
<evidence type="ECO:0000313" key="3">
    <source>
        <dbReference type="Proteomes" id="UP000767238"/>
    </source>
</evidence>
<proteinExistence type="predicted"/>
<dbReference type="AlphaFoldDB" id="A0A9P8KBK7"/>
<reference evidence="2" key="1">
    <citation type="journal article" date="2021" name="J Fungi (Basel)">
        <title>Virulence traits and population genomics of the black yeast Aureobasidium melanogenum.</title>
        <authorList>
            <person name="Cernosa A."/>
            <person name="Sun X."/>
            <person name="Gostincar C."/>
            <person name="Fang C."/>
            <person name="Gunde-Cimerman N."/>
            <person name="Song Z."/>
        </authorList>
    </citation>
    <scope>NUCLEOTIDE SEQUENCE</scope>
    <source>
        <strain evidence="2">EXF-8016</strain>
    </source>
</reference>
<evidence type="ECO:0000313" key="2">
    <source>
        <dbReference type="EMBL" id="KAH0238024.1"/>
    </source>
</evidence>
<accession>A0A9P8KBK7</accession>
<protein>
    <submittedName>
        <fullName evidence="2">Uncharacterized protein</fullName>
    </submittedName>
</protein>
<dbReference type="Proteomes" id="UP000767238">
    <property type="component" value="Unassembled WGS sequence"/>
</dbReference>
<comment type="caution">
    <text evidence="2">The sequence shown here is derived from an EMBL/GenBank/DDBJ whole genome shotgun (WGS) entry which is preliminary data.</text>
</comment>
<feature type="non-terminal residue" evidence="2">
    <location>
        <position position="653"/>
    </location>
</feature>
<dbReference type="EMBL" id="JAHFYH010000001">
    <property type="protein sequence ID" value="KAH0238024.1"/>
    <property type="molecule type" value="Genomic_DNA"/>
</dbReference>
<name>A0A9P8KBK7_AURME</name>
<sequence>MGRGRRSDGGASVGATINIFAREIFPVFNTTSTFVLILNEAEAIVEIHGSRTSTGDGSSARVAAVHSAALSSPYLYMDLTFCEKVLSSADSTRRPSRTAFNMCTLGTRGPAVRRFGFCFGDDGVGDSGGDGGACMGGEKVGELGAVWKSLSVTSPSDATACRKLERVGRREVGKVVCGGRDVHVYGVKRADARMGIGGEWLIIKVDVAVFVDGLGLGSRKGRRTLFGFGRSGDGIVDNDRRHARTRGKSQFRSSDITGGGFCDGRIALEVAVRGRRVEGCCFIHGHGRILGCPCRQACFVDIIVLFWLQSIDRPRCSSAHSHTRVLLMRFLKSQPRKSAELKKIGKASNQYVCAARERSTQESLGEALAVWRAPTSGEACAEIVQLQQPAFCSRLESATVYANNGRLLTADFLHFHHQILGHTDMLSSISSRHRASTTAPPGLHFYPSRSTPCQTLSANSLLSGQPAKLLLLDSRQDSNQGNDSCDKHSPQLDFKNILVVVRLRRSCHGRKQHQEDDVAAYTVILVQLLRILLAAVDLRHKVLREANKSLNEDEDICDQAHDCSGNGAGEGEVVESCVSPSAVLLLLRMTGLENTAPQTMATRIQDPACATAPVPRRATPKEQDWESLDCRSYHDLDDLDSIRPPYLPYSELS</sequence>